<evidence type="ECO:0000313" key="2">
    <source>
        <dbReference type="Proteomes" id="UP000016566"/>
    </source>
</evidence>
<dbReference type="AlphaFoldDB" id="U2YZV0"/>
<accession>U2YZV0</accession>
<protein>
    <submittedName>
        <fullName evidence="1">Uncharacterized protein</fullName>
    </submittedName>
</protein>
<organism evidence="1 2">
    <name type="scientific">Limimaricola cinnabarinus LL-001</name>
    <dbReference type="NCBI Taxonomy" id="1337093"/>
    <lineage>
        <taxon>Bacteria</taxon>
        <taxon>Pseudomonadati</taxon>
        <taxon>Pseudomonadota</taxon>
        <taxon>Alphaproteobacteria</taxon>
        <taxon>Rhodobacterales</taxon>
        <taxon>Paracoccaceae</taxon>
        <taxon>Limimaricola</taxon>
    </lineage>
</organism>
<comment type="caution">
    <text evidence="1">The sequence shown here is derived from an EMBL/GenBank/DDBJ whole genome shotgun (WGS) entry which is preliminary data.</text>
</comment>
<name>U2YZV0_9RHOB</name>
<reference evidence="1" key="1">
    <citation type="journal article" date="2013" name="Genome Announc.">
        <title>Draft Genome Sequence of Loktanella cinnabarina LL-001T, Isolated from Deep-Sea Floor Sediment.</title>
        <authorList>
            <person name="Nishi S."/>
            <person name="Tsubouchi T."/>
            <person name="Takaki Y."/>
            <person name="Koyanagi R."/>
            <person name="Satoh N."/>
            <person name="Maruyama T."/>
            <person name="Hatada Y."/>
        </authorList>
    </citation>
    <scope>NUCLEOTIDE SEQUENCE [LARGE SCALE GENOMIC DNA]</scope>
    <source>
        <strain evidence="1">LL-001</strain>
    </source>
</reference>
<dbReference type="Proteomes" id="UP000016566">
    <property type="component" value="Unassembled WGS sequence"/>
</dbReference>
<gene>
    <name evidence="1" type="ORF">MBELCI_0672</name>
</gene>
<keyword evidence="2" id="KW-1185">Reference proteome</keyword>
<dbReference type="EMBL" id="BATB01000005">
    <property type="protein sequence ID" value="GAD54620.1"/>
    <property type="molecule type" value="Genomic_DNA"/>
</dbReference>
<proteinExistence type="predicted"/>
<sequence>MSTPIREINPKSPPQPLDDAVKAEIVALAERQARAGRG</sequence>
<evidence type="ECO:0000313" key="1">
    <source>
        <dbReference type="EMBL" id="GAD54620.1"/>
    </source>
</evidence>